<organism evidence="2">
    <name type="scientific">bioreactor metagenome</name>
    <dbReference type="NCBI Taxonomy" id="1076179"/>
    <lineage>
        <taxon>unclassified sequences</taxon>
        <taxon>metagenomes</taxon>
        <taxon>ecological metagenomes</taxon>
    </lineage>
</organism>
<evidence type="ECO:0000313" key="2">
    <source>
        <dbReference type="EMBL" id="MPM67120.1"/>
    </source>
</evidence>
<evidence type="ECO:0000256" key="1">
    <source>
        <dbReference type="SAM" id="Phobius"/>
    </source>
</evidence>
<dbReference type="EMBL" id="VSSQ01021499">
    <property type="protein sequence ID" value="MPM67120.1"/>
    <property type="molecule type" value="Genomic_DNA"/>
</dbReference>
<gene>
    <name evidence="2" type="ORF">SDC9_114037</name>
</gene>
<keyword evidence="1" id="KW-1133">Transmembrane helix</keyword>
<dbReference type="AlphaFoldDB" id="A0A645BNR2"/>
<name>A0A645BNR2_9ZZZZ</name>
<comment type="caution">
    <text evidence="2">The sequence shown here is derived from an EMBL/GenBank/DDBJ whole genome shotgun (WGS) entry which is preliminary data.</text>
</comment>
<keyword evidence="1" id="KW-0472">Membrane</keyword>
<sequence>MAKTVLGIIFTIVGVIATLCGIFGGVLAMMKAITKRATRDGRGITLPTDFLKALKEFLDALIKAPIWLALLVVGMALIALGGSFSSRSLHTERV</sequence>
<accession>A0A645BNR2</accession>
<reference evidence="2" key="1">
    <citation type="submission" date="2019-08" db="EMBL/GenBank/DDBJ databases">
        <authorList>
            <person name="Kucharzyk K."/>
            <person name="Murdoch R.W."/>
            <person name="Higgins S."/>
            <person name="Loffler F."/>
        </authorList>
    </citation>
    <scope>NUCLEOTIDE SEQUENCE</scope>
</reference>
<protein>
    <submittedName>
        <fullName evidence="2">Uncharacterized protein</fullName>
    </submittedName>
</protein>
<feature type="transmembrane region" description="Helical" evidence="1">
    <location>
        <begin position="64"/>
        <end position="84"/>
    </location>
</feature>
<proteinExistence type="predicted"/>
<feature type="transmembrane region" description="Helical" evidence="1">
    <location>
        <begin position="6"/>
        <end position="29"/>
    </location>
</feature>
<keyword evidence="1" id="KW-0812">Transmembrane</keyword>